<gene>
    <name evidence="2" type="ORF">LAUMK13_01870</name>
</gene>
<name>A0A498PY94_9MYCO</name>
<accession>A0A498PY94</accession>
<feature type="compositionally biased region" description="Basic and acidic residues" evidence="1">
    <location>
        <begin position="10"/>
        <end position="33"/>
    </location>
</feature>
<organism evidence="2 3">
    <name type="scientific">Mycobacterium innocens</name>
    <dbReference type="NCBI Taxonomy" id="2341083"/>
    <lineage>
        <taxon>Bacteria</taxon>
        <taxon>Bacillati</taxon>
        <taxon>Actinomycetota</taxon>
        <taxon>Actinomycetes</taxon>
        <taxon>Mycobacteriales</taxon>
        <taxon>Mycobacteriaceae</taxon>
        <taxon>Mycobacterium</taxon>
    </lineage>
</organism>
<sequence length="51" mass="5775">MDQHPNPPPKPHDARKATDEQRDLQEKLQHQGDDPAAPGLHQTRDQLADET</sequence>
<feature type="region of interest" description="Disordered" evidence="1">
    <location>
        <begin position="1"/>
        <end position="51"/>
    </location>
</feature>
<evidence type="ECO:0000256" key="1">
    <source>
        <dbReference type="SAM" id="MobiDB-lite"/>
    </source>
</evidence>
<protein>
    <submittedName>
        <fullName evidence="2">Uncharacterized protein</fullName>
    </submittedName>
</protein>
<dbReference type="Proteomes" id="UP000267289">
    <property type="component" value="Unassembled WGS sequence"/>
</dbReference>
<evidence type="ECO:0000313" key="2">
    <source>
        <dbReference type="EMBL" id="VBA37937.1"/>
    </source>
</evidence>
<keyword evidence="3" id="KW-1185">Reference proteome</keyword>
<dbReference type="RefSeq" id="WP_167470614.1">
    <property type="nucleotide sequence ID" value="NZ_UPHQ01000080.1"/>
</dbReference>
<dbReference type="AlphaFoldDB" id="A0A498PY94"/>
<proteinExistence type="predicted"/>
<feature type="compositionally biased region" description="Basic and acidic residues" evidence="1">
    <location>
        <begin position="42"/>
        <end position="51"/>
    </location>
</feature>
<reference evidence="2 3" key="1">
    <citation type="submission" date="2018-09" db="EMBL/GenBank/DDBJ databases">
        <authorList>
            <person name="Tagini F."/>
        </authorList>
    </citation>
    <scope>NUCLEOTIDE SEQUENCE [LARGE SCALE GENOMIC DNA]</scope>
    <source>
        <strain evidence="2 3">MK13</strain>
    </source>
</reference>
<evidence type="ECO:0000313" key="3">
    <source>
        <dbReference type="Proteomes" id="UP000267289"/>
    </source>
</evidence>
<dbReference type="EMBL" id="UPHQ01000080">
    <property type="protein sequence ID" value="VBA37937.1"/>
    <property type="molecule type" value="Genomic_DNA"/>
</dbReference>